<reference evidence="2 3" key="1">
    <citation type="submission" date="2016-03" db="EMBL/GenBank/DDBJ databases">
        <title>Comparative genomics of the ectomycorrhizal sister species Rhizopogon vinicolor and Rhizopogon vesiculosus (Basidiomycota: Boletales) reveals a divergence of the mating type B locus.</title>
        <authorList>
            <person name="Mujic A.B."/>
            <person name="Kuo A."/>
            <person name="Tritt A."/>
            <person name="Lipzen A."/>
            <person name="Chen C."/>
            <person name="Johnson J."/>
            <person name="Sharma A."/>
            <person name="Barry K."/>
            <person name="Grigoriev I.V."/>
            <person name="Spatafora J.W."/>
        </authorList>
    </citation>
    <scope>NUCLEOTIDE SEQUENCE [LARGE SCALE GENOMIC DNA]</scope>
    <source>
        <strain evidence="2 3">AM-OR11-056</strain>
    </source>
</reference>
<comment type="caution">
    <text evidence="2">The sequence shown here is derived from an EMBL/GenBank/DDBJ whole genome shotgun (WGS) entry which is preliminary data.</text>
</comment>
<feature type="region of interest" description="Disordered" evidence="1">
    <location>
        <begin position="796"/>
        <end position="832"/>
    </location>
</feature>
<feature type="region of interest" description="Disordered" evidence="1">
    <location>
        <begin position="894"/>
        <end position="978"/>
    </location>
</feature>
<dbReference type="EMBL" id="LVVM01002510">
    <property type="protein sequence ID" value="OJA16580.1"/>
    <property type="molecule type" value="Genomic_DNA"/>
</dbReference>
<feature type="region of interest" description="Disordered" evidence="1">
    <location>
        <begin position="409"/>
        <end position="595"/>
    </location>
</feature>
<feature type="compositionally biased region" description="Basic and acidic residues" evidence="1">
    <location>
        <begin position="441"/>
        <end position="452"/>
    </location>
</feature>
<keyword evidence="3" id="KW-1185">Reference proteome</keyword>
<feature type="region of interest" description="Disordered" evidence="1">
    <location>
        <begin position="159"/>
        <end position="211"/>
    </location>
</feature>
<evidence type="ECO:0008006" key="4">
    <source>
        <dbReference type="Google" id="ProtNLM"/>
    </source>
</evidence>
<dbReference type="OrthoDB" id="5964929at2759"/>
<feature type="compositionally biased region" description="Basic and acidic residues" evidence="1">
    <location>
        <begin position="959"/>
        <end position="978"/>
    </location>
</feature>
<feature type="compositionally biased region" description="Pro residues" evidence="1">
    <location>
        <begin position="627"/>
        <end position="640"/>
    </location>
</feature>
<feature type="compositionally biased region" description="Low complexity" evidence="1">
    <location>
        <begin position="159"/>
        <end position="181"/>
    </location>
</feature>
<feature type="compositionally biased region" description="Polar residues" evidence="1">
    <location>
        <begin position="111"/>
        <end position="120"/>
    </location>
</feature>
<protein>
    <recommendedName>
        <fullName evidence="4">SAP domain-containing protein</fullName>
    </recommendedName>
</protein>
<name>A0A1J8QY61_9AGAM</name>
<feature type="compositionally biased region" description="Acidic residues" evidence="1">
    <location>
        <begin position="522"/>
        <end position="532"/>
    </location>
</feature>
<dbReference type="AlphaFoldDB" id="A0A1J8QY61"/>
<feature type="compositionally biased region" description="Polar residues" evidence="1">
    <location>
        <begin position="691"/>
        <end position="710"/>
    </location>
</feature>
<feature type="compositionally biased region" description="Acidic residues" evidence="1">
    <location>
        <begin position="67"/>
        <end position="77"/>
    </location>
</feature>
<feature type="region of interest" description="Disordered" evidence="1">
    <location>
        <begin position="111"/>
        <end position="133"/>
    </location>
</feature>
<proteinExistence type="predicted"/>
<evidence type="ECO:0000256" key="1">
    <source>
        <dbReference type="SAM" id="MobiDB-lite"/>
    </source>
</evidence>
<accession>A0A1J8QY61</accession>
<evidence type="ECO:0000313" key="2">
    <source>
        <dbReference type="EMBL" id="OJA16580.1"/>
    </source>
</evidence>
<dbReference type="Proteomes" id="UP000183567">
    <property type="component" value="Unassembled WGS sequence"/>
</dbReference>
<feature type="compositionally biased region" description="Basic and acidic residues" evidence="1">
    <location>
        <begin position="533"/>
        <end position="574"/>
    </location>
</feature>
<feature type="compositionally biased region" description="Basic and acidic residues" evidence="1">
    <location>
        <begin position="807"/>
        <end position="818"/>
    </location>
</feature>
<evidence type="ECO:0000313" key="3">
    <source>
        <dbReference type="Proteomes" id="UP000183567"/>
    </source>
</evidence>
<feature type="region of interest" description="Disordered" evidence="1">
    <location>
        <begin position="296"/>
        <end position="358"/>
    </location>
</feature>
<organism evidence="2 3">
    <name type="scientific">Rhizopogon vesiculosus</name>
    <dbReference type="NCBI Taxonomy" id="180088"/>
    <lineage>
        <taxon>Eukaryota</taxon>
        <taxon>Fungi</taxon>
        <taxon>Dikarya</taxon>
        <taxon>Basidiomycota</taxon>
        <taxon>Agaricomycotina</taxon>
        <taxon>Agaricomycetes</taxon>
        <taxon>Agaricomycetidae</taxon>
        <taxon>Boletales</taxon>
        <taxon>Suillineae</taxon>
        <taxon>Rhizopogonaceae</taxon>
        <taxon>Rhizopogon</taxon>
    </lineage>
</organism>
<gene>
    <name evidence="2" type="ORF">AZE42_03838</name>
</gene>
<feature type="compositionally biased region" description="Polar residues" evidence="1">
    <location>
        <begin position="718"/>
        <end position="736"/>
    </location>
</feature>
<sequence length="978" mass="103938">MMSTTTQILFNSPALHSLKRDQLVKLCKIHSIKANGKNKDLIQRLQLHSQTLPPGDPLRVAARSDISEDEQDDEEEEERKRAAMLARPSEQWEIVMDSIAEVDEETVNTLKGNRAGNSAQAGEFGTNGGKASNVSSSLKAIATSLGLKRGNEYNATSITASSKSSLTSTQSGQSHSTAPTEQEPEVEPVPGQSALAGRPAPSNARLSISQEPATTTIRLVSSNAPTNSLFSPPRLHPFKTSFDLAPPTPGGVDSGGGMWPLSPGAAQSERIYPAIPTFPAFEPVDTSDMDIDVDYPGSLQSTTPARRKFKTGATPKSADKPSNVPQDLFSPAPKLTRAREQESSFRPQRSPVKAGSELSIPRSEAFIFGSPNPQHRLSNTQFRSAAQTVLDEMNARLEAEGVAGVDMDVLRRRQQSMSSQPDEDDLQQGKKAGTSMGTLFDKAHQAQFDKMDSITNHYAARRGSSKSDAAPVLGKRKSSAAPASITGKTRKSSVVVKKDRVPSTSSVKLRPIPKKVVPGGFGDDDEDDDSEREEDKRQSKRVRIDPVEDAEMMKEEAKKLKEREAIRRRLDANKAKRRSSMGRPSMGKGIVHQPKQTSRFGFLSSAKNLVANVWNRGAGGSKSNVPPAKPALAPAPPTKPVVPSISSKQTKEPSKLQLTAKKASVIPGASGTPLIPKERAPSVSNGKRVPSGSSLSPAVDSTTSSRSSRPQIPAFTAPGTSSRVSHSRTGSATGVSSLGVASRTSNGGGVPSMDTKTSLGGGTLKGTTADTLRARTSTLMAPTASSLAKKSRLPVPTFSTFSPVQGKGKDKDKEKHVMEQTTNSPTSPCVHGKIFSQPLAPISPTAKPAEPHISLGAAAAMLTTAKPPIPPKPKVMPGRRPRISRGKVIAKLASQREAQQGGVGANPKPHPGAPSSRATVGVPKVRSSMSANVGRQSHGVARAGVGGDVVMSAKKRARRSEYVRRRTRVDGERMSVDE</sequence>
<dbReference type="STRING" id="180088.A0A1J8QY61"/>
<feature type="region of interest" description="Disordered" evidence="1">
    <location>
        <begin position="616"/>
        <end position="769"/>
    </location>
</feature>
<feature type="region of interest" description="Disordered" evidence="1">
    <location>
        <begin position="64"/>
        <end position="87"/>
    </location>
</feature>